<accession>A0AAV2MZ92</accession>
<evidence type="ECO:0000313" key="2">
    <source>
        <dbReference type="Proteomes" id="UP001497644"/>
    </source>
</evidence>
<gene>
    <name evidence="1" type="ORF">LPLAT_LOCUS9565</name>
</gene>
<dbReference type="AlphaFoldDB" id="A0AAV2MZ92"/>
<reference evidence="1" key="1">
    <citation type="submission" date="2024-04" db="EMBL/GenBank/DDBJ databases">
        <authorList>
            <consortium name="Molecular Ecology Group"/>
        </authorList>
    </citation>
    <scope>NUCLEOTIDE SEQUENCE</scope>
</reference>
<dbReference type="EMBL" id="CAXIPU020000783">
    <property type="protein sequence ID" value="CAL1672659.1"/>
    <property type="molecule type" value="Genomic_DNA"/>
</dbReference>
<name>A0AAV2MZ92_9HYME</name>
<protein>
    <submittedName>
        <fullName evidence="1">Uncharacterized protein</fullName>
    </submittedName>
</protein>
<sequence length="101" mass="12040">MLIIKTYLEELLRFLDIAKESKADSIQQCIWHIHTHTKSLQGLQQPVDQWQTMLIHLAKKKLDFTEKRDWQNITKDRTPDNMPTMEEFLKFLTERCHTASA</sequence>
<dbReference type="InterPro" id="IPR005312">
    <property type="entry name" value="DUF1759"/>
</dbReference>
<organism evidence="1 2">
    <name type="scientific">Lasius platythorax</name>
    <dbReference type="NCBI Taxonomy" id="488582"/>
    <lineage>
        <taxon>Eukaryota</taxon>
        <taxon>Metazoa</taxon>
        <taxon>Ecdysozoa</taxon>
        <taxon>Arthropoda</taxon>
        <taxon>Hexapoda</taxon>
        <taxon>Insecta</taxon>
        <taxon>Pterygota</taxon>
        <taxon>Neoptera</taxon>
        <taxon>Endopterygota</taxon>
        <taxon>Hymenoptera</taxon>
        <taxon>Apocrita</taxon>
        <taxon>Aculeata</taxon>
        <taxon>Formicoidea</taxon>
        <taxon>Formicidae</taxon>
        <taxon>Formicinae</taxon>
        <taxon>Lasius</taxon>
        <taxon>Lasius</taxon>
    </lineage>
</organism>
<evidence type="ECO:0000313" key="1">
    <source>
        <dbReference type="EMBL" id="CAL1672659.1"/>
    </source>
</evidence>
<dbReference type="Proteomes" id="UP001497644">
    <property type="component" value="Unassembled WGS sequence"/>
</dbReference>
<proteinExistence type="predicted"/>
<keyword evidence="2" id="KW-1185">Reference proteome</keyword>
<dbReference type="Pfam" id="PF03564">
    <property type="entry name" value="DUF1759"/>
    <property type="match status" value="1"/>
</dbReference>
<comment type="caution">
    <text evidence="1">The sequence shown here is derived from an EMBL/GenBank/DDBJ whole genome shotgun (WGS) entry which is preliminary data.</text>
</comment>